<name>A0A1I4SB67_9EURY</name>
<evidence type="ECO:0000313" key="2">
    <source>
        <dbReference type="Proteomes" id="UP000198535"/>
    </source>
</evidence>
<dbReference type="AlphaFoldDB" id="A0A1I4SB67"/>
<proteinExistence type="predicted"/>
<dbReference type="Proteomes" id="UP000198535">
    <property type="component" value="Unassembled WGS sequence"/>
</dbReference>
<gene>
    <name evidence="1" type="ORF">SAMN04488696_1876</name>
</gene>
<dbReference type="EMBL" id="FOUJ01000003">
    <property type="protein sequence ID" value="SFM61729.1"/>
    <property type="molecule type" value="Genomic_DNA"/>
</dbReference>
<sequence length="84" mass="9892">MRSFYFIQGGFIIVHILRCKDLGFNDDFIVIDNDPKKAKERMIEHVMDKHKEEFDELSDFHQEEIISKVDYLLNRGCGCGVLKL</sequence>
<keyword evidence="2" id="KW-1185">Reference proteome</keyword>
<reference evidence="2" key="1">
    <citation type="submission" date="2016-10" db="EMBL/GenBank/DDBJ databases">
        <authorList>
            <person name="Varghese N."/>
            <person name="Submissions S."/>
        </authorList>
    </citation>
    <scope>NUCLEOTIDE SEQUENCE [LARGE SCALE GENOMIC DNA]</scope>
    <source>
        <strain evidence="2">Mob M</strain>
    </source>
</reference>
<organism evidence="1 2">
    <name type="scientific">Methanolobus profundi</name>
    <dbReference type="NCBI Taxonomy" id="487685"/>
    <lineage>
        <taxon>Archaea</taxon>
        <taxon>Methanobacteriati</taxon>
        <taxon>Methanobacteriota</taxon>
        <taxon>Stenosarchaea group</taxon>
        <taxon>Methanomicrobia</taxon>
        <taxon>Methanosarcinales</taxon>
        <taxon>Methanosarcinaceae</taxon>
        <taxon>Methanolobus</taxon>
    </lineage>
</organism>
<evidence type="ECO:0000313" key="1">
    <source>
        <dbReference type="EMBL" id="SFM61729.1"/>
    </source>
</evidence>
<accession>A0A1I4SB67</accession>
<protein>
    <submittedName>
        <fullName evidence="1">Uncharacterized protein</fullName>
    </submittedName>
</protein>